<organism evidence="3 4">
    <name type="scientific">Phytohabitans flavus</name>
    <dbReference type="NCBI Taxonomy" id="1076124"/>
    <lineage>
        <taxon>Bacteria</taxon>
        <taxon>Bacillati</taxon>
        <taxon>Actinomycetota</taxon>
        <taxon>Actinomycetes</taxon>
        <taxon>Micromonosporales</taxon>
        <taxon>Micromonosporaceae</taxon>
    </lineage>
</organism>
<dbReference type="EMBL" id="AP022870">
    <property type="protein sequence ID" value="BCB76201.1"/>
    <property type="molecule type" value="Genomic_DNA"/>
</dbReference>
<accession>A0A6F8XR32</accession>
<dbReference type="InterPro" id="IPR011335">
    <property type="entry name" value="Restrct_endonuc-II-like"/>
</dbReference>
<evidence type="ECO:0000313" key="4">
    <source>
        <dbReference type="Proteomes" id="UP000502508"/>
    </source>
</evidence>
<keyword evidence="4" id="KW-1185">Reference proteome</keyword>
<dbReference type="InterPro" id="IPR007560">
    <property type="entry name" value="Restrct_endonuc_IV_Mrr"/>
</dbReference>
<proteinExistence type="predicted"/>
<feature type="domain" description="Restriction endonuclease type IV Mrr" evidence="2">
    <location>
        <begin position="90"/>
        <end position="200"/>
    </location>
</feature>
<dbReference type="GO" id="GO:0009307">
    <property type="term" value="P:DNA restriction-modification system"/>
    <property type="evidence" value="ECO:0007669"/>
    <property type="project" value="InterPro"/>
</dbReference>
<dbReference type="Pfam" id="PF04471">
    <property type="entry name" value="Mrr_cat"/>
    <property type="match status" value="1"/>
</dbReference>
<evidence type="ECO:0000256" key="1">
    <source>
        <dbReference type="SAM" id="Phobius"/>
    </source>
</evidence>
<keyword evidence="1" id="KW-0472">Membrane</keyword>
<name>A0A6F8XR32_9ACTN</name>
<dbReference type="Proteomes" id="UP000502508">
    <property type="component" value="Chromosome"/>
</dbReference>
<dbReference type="GO" id="GO:0015666">
    <property type="term" value="F:restriction endodeoxyribonuclease activity"/>
    <property type="evidence" value="ECO:0007669"/>
    <property type="project" value="TreeGrafter"/>
</dbReference>
<evidence type="ECO:0000259" key="2">
    <source>
        <dbReference type="Pfam" id="PF04471"/>
    </source>
</evidence>
<dbReference type="PANTHER" id="PTHR30015:SF6">
    <property type="entry name" value="SLL1429 PROTEIN"/>
    <property type="match status" value="1"/>
</dbReference>
<feature type="transmembrane region" description="Helical" evidence="1">
    <location>
        <begin position="21"/>
        <end position="38"/>
    </location>
</feature>
<keyword evidence="1" id="KW-1133">Transmembrane helix</keyword>
<protein>
    <recommendedName>
        <fullName evidence="2">Restriction endonuclease type IV Mrr domain-containing protein</fullName>
    </recommendedName>
</protein>
<dbReference type="Gene3D" id="3.40.1350.10">
    <property type="match status" value="1"/>
</dbReference>
<feature type="transmembrane region" description="Helical" evidence="1">
    <location>
        <begin position="50"/>
        <end position="71"/>
    </location>
</feature>
<reference evidence="3 4" key="1">
    <citation type="submission" date="2020-03" db="EMBL/GenBank/DDBJ databases">
        <title>Whole genome shotgun sequence of Phytohabitans flavus NBRC 107702.</title>
        <authorList>
            <person name="Komaki H."/>
            <person name="Tamura T."/>
        </authorList>
    </citation>
    <scope>NUCLEOTIDE SEQUENCE [LARGE SCALE GENOMIC DNA]</scope>
    <source>
        <strain evidence="3 4">NBRC 107702</strain>
    </source>
</reference>
<keyword evidence="1" id="KW-0812">Transmembrane</keyword>
<dbReference type="InterPro" id="IPR011856">
    <property type="entry name" value="tRNA_endonuc-like_dom_sf"/>
</dbReference>
<dbReference type="GO" id="GO:0003677">
    <property type="term" value="F:DNA binding"/>
    <property type="evidence" value="ECO:0007669"/>
    <property type="project" value="InterPro"/>
</dbReference>
<evidence type="ECO:0000313" key="3">
    <source>
        <dbReference type="EMBL" id="BCB76201.1"/>
    </source>
</evidence>
<dbReference type="SUPFAM" id="SSF52980">
    <property type="entry name" value="Restriction endonuclease-like"/>
    <property type="match status" value="1"/>
</dbReference>
<dbReference type="KEGG" id="pfla:Pflav_026110"/>
<dbReference type="PANTHER" id="PTHR30015">
    <property type="entry name" value="MRR RESTRICTION SYSTEM PROTEIN"/>
    <property type="match status" value="1"/>
</dbReference>
<sequence>MGEDVGVVRRRRRRRKGNQSALLLVGVGFLAAAVALSWGRDFAATHATAIVVVAVAALLLAAAAAVLSVVARRRQAARQAQRDRNIAVTDAMTGPQFEQYVARLLRRDGLRRVHVSGGPGDLGADITAYTADGRRVVVQCKRYAGSVGDPHVQKFNGTAWHIHKADVALLVTTGRLTVKAKQLAQRCRIVLVDRAALATWATDGLPPAVLSTSTKPPRSAAARSG</sequence>
<gene>
    <name evidence="3" type="ORF">Pflav_026110</name>
</gene>
<dbReference type="AlphaFoldDB" id="A0A6F8XR32"/>
<dbReference type="InterPro" id="IPR052906">
    <property type="entry name" value="Type_IV_Methyl-Rstrct_Enzyme"/>
</dbReference>
<reference evidence="3 4" key="2">
    <citation type="submission" date="2020-03" db="EMBL/GenBank/DDBJ databases">
        <authorList>
            <person name="Ichikawa N."/>
            <person name="Kimura A."/>
            <person name="Kitahashi Y."/>
            <person name="Uohara A."/>
        </authorList>
    </citation>
    <scope>NUCLEOTIDE SEQUENCE [LARGE SCALE GENOMIC DNA]</scope>
    <source>
        <strain evidence="3 4">NBRC 107702</strain>
    </source>
</reference>